<evidence type="ECO:0000313" key="2">
    <source>
        <dbReference type="EMBL" id="AOZ06238.1"/>
    </source>
</evidence>
<keyword evidence="3" id="KW-1185">Reference proteome</keyword>
<protein>
    <recommendedName>
        <fullName evidence="4">Flavodoxin</fullName>
    </recommendedName>
</protein>
<evidence type="ECO:0000313" key="3">
    <source>
        <dbReference type="Proteomes" id="UP000177515"/>
    </source>
</evidence>
<proteinExistence type="predicted"/>
<dbReference type="SUPFAM" id="SSF52218">
    <property type="entry name" value="Flavoproteins"/>
    <property type="match status" value="1"/>
</dbReference>
<comment type="cofactor">
    <cofactor evidence="1">
        <name>FMN</name>
        <dbReference type="ChEBI" id="CHEBI:58210"/>
    </cofactor>
</comment>
<dbReference type="Proteomes" id="UP000177515">
    <property type="component" value="Chromosome 1"/>
</dbReference>
<dbReference type="InterPro" id="IPR029039">
    <property type="entry name" value="Flavoprotein-like_sf"/>
</dbReference>
<dbReference type="EMBL" id="CP017754">
    <property type="protein sequence ID" value="AOZ06238.1"/>
    <property type="molecule type" value="Genomic_DNA"/>
</dbReference>
<dbReference type="InterPro" id="IPR001226">
    <property type="entry name" value="Flavodoxin_CS"/>
</dbReference>
<dbReference type="Gene3D" id="3.40.50.360">
    <property type="match status" value="1"/>
</dbReference>
<dbReference type="PANTHER" id="PTHR39201">
    <property type="entry name" value="EXPORTED PROTEIN-RELATED"/>
    <property type="match status" value="1"/>
</dbReference>
<dbReference type="PANTHER" id="PTHR39201:SF1">
    <property type="entry name" value="FLAVODOXIN-LIKE DOMAIN-CONTAINING PROTEIN"/>
    <property type="match status" value="1"/>
</dbReference>
<evidence type="ECO:0000256" key="1">
    <source>
        <dbReference type="ARBA" id="ARBA00001917"/>
    </source>
</evidence>
<reference evidence="2 3" key="1">
    <citation type="submission" date="2016-10" db="EMBL/GenBank/DDBJ databases">
        <title>Complete genome sequences of three Cupriavidus strains isolated from various Malaysian environments.</title>
        <authorList>
            <person name="Abdullah A.A.-A."/>
            <person name="Shafie N.A.H."/>
            <person name="Lau N.S."/>
        </authorList>
    </citation>
    <scope>NUCLEOTIDE SEQUENCE [LARGE SCALE GENOMIC DNA]</scope>
    <source>
        <strain evidence="2 3">USMAA1020</strain>
    </source>
</reference>
<name>A0ABM6F469_9BURK</name>
<organism evidence="2 3">
    <name type="scientific">Cupriavidus malaysiensis</name>
    <dbReference type="NCBI Taxonomy" id="367825"/>
    <lineage>
        <taxon>Bacteria</taxon>
        <taxon>Pseudomonadati</taxon>
        <taxon>Pseudomonadota</taxon>
        <taxon>Betaproteobacteria</taxon>
        <taxon>Burkholderiales</taxon>
        <taxon>Burkholderiaceae</taxon>
        <taxon>Cupriavidus</taxon>
    </lineage>
</organism>
<dbReference type="RefSeq" id="WP_071037019.1">
    <property type="nucleotide sequence ID" value="NZ_CP017754.1"/>
</dbReference>
<evidence type="ECO:0008006" key="4">
    <source>
        <dbReference type="Google" id="ProtNLM"/>
    </source>
</evidence>
<sequence length="175" mass="18948">MENTVIVFYSRTGTTRQVAEQLAAQLGAEVHEVRDVRSRAGLAGDVRCVVDNLLQRHVAYAYDGRPLAAYDQVVLLTPIWIGRLAAPMRSFLADQGRVQGRLAVVCLMASRGAFNAIEEVARLSGKVPQPVLALLQRQVQTGEAREMLDGFVGQIAAAAQADGGARRAWLSPHEA</sequence>
<gene>
    <name evidence="2" type="ORF">BKK80_10625</name>
</gene>
<accession>A0ABM6F469</accession>
<dbReference type="PROSITE" id="PS00201">
    <property type="entry name" value="FLAVODOXIN"/>
    <property type="match status" value="1"/>
</dbReference>